<keyword evidence="9" id="KW-0379">Hydroxylation</keyword>
<evidence type="ECO:0000256" key="6">
    <source>
        <dbReference type="ARBA" id="ARBA00022889"/>
    </source>
</evidence>
<dbReference type="Gene3D" id="2.60.120.200">
    <property type="match status" value="1"/>
</dbReference>
<keyword evidence="7" id="KW-0176">Collagen</keyword>
<keyword evidence="3" id="KW-0272">Extracellular matrix</keyword>
<keyword evidence="6" id="KW-0130">Cell adhesion</keyword>
<dbReference type="SUPFAM" id="SSF49899">
    <property type="entry name" value="Concanavalin A-like lectins/glucanases"/>
    <property type="match status" value="1"/>
</dbReference>
<keyword evidence="2" id="KW-0964">Secreted</keyword>
<dbReference type="Proteomes" id="UP000694427">
    <property type="component" value="Unplaced"/>
</dbReference>
<evidence type="ECO:0000256" key="11">
    <source>
        <dbReference type="ARBA" id="ARBA00057339"/>
    </source>
</evidence>
<keyword evidence="17" id="KW-1185">Reference proteome</keyword>
<reference evidence="16" key="1">
    <citation type="submission" date="2025-08" db="UniProtKB">
        <authorList>
            <consortium name="Ensembl"/>
        </authorList>
    </citation>
    <scope>IDENTIFICATION</scope>
</reference>
<comment type="subcellular location">
    <subcellularLocation>
        <location evidence="1">Secreted</location>
        <location evidence="1">Extracellular space</location>
        <location evidence="1">Extracellular matrix</location>
    </subcellularLocation>
</comment>
<organism evidence="16 17">
    <name type="scientific">Cyprinus carpio</name>
    <name type="common">Common carp</name>
    <dbReference type="NCBI Taxonomy" id="7962"/>
    <lineage>
        <taxon>Eukaryota</taxon>
        <taxon>Metazoa</taxon>
        <taxon>Chordata</taxon>
        <taxon>Craniata</taxon>
        <taxon>Vertebrata</taxon>
        <taxon>Euteleostomi</taxon>
        <taxon>Actinopterygii</taxon>
        <taxon>Neopterygii</taxon>
        <taxon>Teleostei</taxon>
        <taxon>Ostariophysi</taxon>
        <taxon>Cypriniformes</taxon>
        <taxon>Cyprinidae</taxon>
        <taxon>Cyprininae</taxon>
        <taxon>Cyprinus</taxon>
    </lineage>
</organism>
<evidence type="ECO:0000259" key="15">
    <source>
        <dbReference type="SMART" id="SM00210"/>
    </source>
</evidence>
<evidence type="ECO:0000256" key="9">
    <source>
        <dbReference type="ARBA" id="ARBA00023278"/>
    </source>
</evidence>
<accession>A0A8C1RXE0</accession>
<dbReference type="InterPro" id="IPR008160">
    <property type="entry name" value="Collagen"/>
</dbReference>
<feature type="compositionally biased region" description="Basic and acidic residues" evidence="14">
    <location>
        <begin position="412"/>
        <end position="421"/>
    </location>
</feature>
<evidence type="ECO:0000256" key="14">
    <source>
        <dbReference type="SAM" id="MobiDB-lite"/>
    </source>
</evidence>
<evidence type="ECO:0000256" key="3">
    <source>
        <dbReference type="ARBA" id="ARBA00022530"/>
    </source>
</evidence>
<keyword evidence="8" id="KW-0325">Glycoprotein</keyword>
<keyword evidence="5" id="KW-0677">Repeat</keyword>
<name>A0A8C1RXE0_CYPCA</name>
<evidence type="ECO:0000313" key="16">
    <source>
        <dbReference type="Ensembl" id="ENSCCRP00010122077.1"/>
    </source>
</evidence>
<comment type="similarity">
    <text evidence="10">Belongs to the fibril-associated collagens with interrupted helices (FACIT) family.</text>
</comment>
<dbReference type="GO" id="GO:0007155">
    <property type="term" value="P:cell adhesion"/>
    <property type="evidence" value="ECO:0007669"/>
    <property type="project" value="UniProtKB-KW"/>
</dbReference>
<comment type="function">
    <text evidence="11">Involved in mediating cell attachment and inducing integrin-mediated cellular reactions, such as cell spreading and alterations in cell morphology.</text>
</comment>
<evidence type="ECO:0000313" key="17">
    <source>
        <dbReference type="Proteomes" id="UP000694427"/>
    </source>
</evidence>
<feature type="compositionally biased region" description="Basic and acidic residues" evidence="14">
    <location>
        <begin position="477"/>
        <end position="495"/>
    </location>
</feature>
<dbReference type="Ensembl" id="ENSCCRT00010135549.1">
    <property type="protein sequence ID" value="ENSCCRP00010122077.1"/>
    <property type="gene ID" value="ENSCCRG00010053270.1"/>
</dbReference>
<dbReference type="FunFam" id="2.60.120.200:FF:000094">
    <property type="entry name" value="Collagen type XVI alpha 1 chain"/>
    <property type="match status" value="1"/>
</dbReference>
<reference evidence="16" key="2">
    <citation type="submission" date="2025-09" db="UniProtKB">
        <authorList>
            <consortium name="Ensembl"/>
        </authorList>
    </citation>
    <scope>IDENTIFICATION</scope>
</reference>
<dbReference type="InterPro" id="IPR050938">
    <property type="entry name" value="Collagen_Structural_Proteins"/>
</dbReference>
<proteinExistence type="inferred from homology"/>
<feature type="domain" description="Thrombospondin-like N-terminal" evidence="15">
    <location>
        <begin position="61"/>
        <end position="245"/>
    </location>
</feature>
<feature type="region of interest" description="Disordered" evidence="14">
    <location>
        <begin position="303"/>
        <end position="571"/>
    </location>
</feature>
<evidence type="ECO:0000256" key="4">
    <source>
        <dbReference type="ARBA" id="ARBA00022729"/>
    </source>
</evidence>
<sequence>MFSRGPLSCAKDDMIQCLRWTVFLWVVNSIPFTSGMTVNERIDHTCPPMKLEEKWHTNVNIHREFTGFDLAQKFLLRKGTVTDNRLLLRLGSKPLFKPTESVFPDGLSHEYSIIATFRLRKTTKKNRWFVLQIFDKGGDTQVSLIVDGAKKTVEFLAQGFLKNSLLYVFKNRDLHALFDRQFHKLGVSVESNAVSVYLDCELIERQVTAERSGMNVSGRTFITTRVEDGRPVDIELQEILIFCDARIADLDRCCDSPGVTCEPVVTHNPTAASLVTGYLHRMLSMPVQLPSDRCHCPALKGDQGLPGLAGHSGQKGDKGDMGLKGDPGPQGLPGLKGDKGEPGLPGAETLSVEQQAQKGDQGPPGIPGEKGDGGLPGQPGAPGKEGKRGRRGKTGEPGTPGPLGPPGTCDAEAVKGMKGDPGDAGMDGQKGDKGDTGLPGLEGASGMKGQKGEEGPRGLPGPVMTAHGLRLSGSGEGGEKGQKGEKGDQGEKGSEGSKGLQGNTGMPGLTGAPGLEGKQGPSGPTGLRGFPGDPGSPGQPGLPGKDGMKGEKGDAASAPGPIGPPGLKGEPGEPCSVRPCNGVGTQHHCIPVFHFTFMFPTQYLLFQHPIKTQTEYHSTLIQHPTTLMTAPI</sequence>
<dbReference type="AlphaFoldDB" id="A0A8C1RXE0"/>
<evidence type="ECO:0000256" key="7">
    <source>
        <dbReference type="ARBA" id="ARBA00023119"/>
    </source>
</evidence>
<dbReference type="SMART" id="SM00210">
    <property type="entry name" value="TSPN"/>
    <property type="match status" value="1"/>
</dbReference>
<comment type="subunit">
    <text evidence="12">Homotrimer. Interacts with FBN1, fibronectin and integrins ITGA1/ITGB1 and ITGA2/ITGB1. Integrin ITGA1/ITGB1 binds to a unique site within COL16A1 located close to its C-terminal end between collagenous domains COL1-COL3.</text>
</comment>
<dbReference type="PANTHER" id="PTHR37456">
    <property type="entry name" value="SI:CH211-266K2.1"/>
    <property type="match status" value="1"/>
</dbReference>
<dbReference type="GO" id="GO:0005581">
    <property type="term" value="C:collagen trimer"/>
    <property type="evidence" value="ECO:0007669"/>
    <property type="project" value="UniProtKB-KW"/>
</dbReference>
<evidence type="ECO:0000256" key="10">
    <source>
        <dbReference type="ARBA" id="ARBA00049648"/>
    </source>
</evidence>
<feature type="compositionally biased region" description="Low complexity" evidence="14">
    <location>
        <begin position="555"/>
        <end position="571"/>
    </location>
</feature>
<dbReference type="Pfam" id="PF01391">
    <property type="entry name" value="Collagen"/>
    <property type="match status" value="4"/>
</dbReference>
<dbReference type="PANTHER" id="PTHR37456:SF6">
    <property type="entry name" value="COLLAGEN ALPHA-1(XXIII) CHAIN-LIKE ISOFORM X2"/>
    <property type="match status" value="1"/>
</dbReference>
<evidence type="ECO:0000256" key="12">
    <source>
        <dbReference type="ARBA" id="ARBA00063879"/>
    </source>
</evidence>
<feature type="compositionally biased region" description="Basic and acidic residues" evidence="14">
    <location>
        <begin position="314"/>
        <end position="323"/>
    </location>
</feature>
<evidence type="ECO:0000256" key="5">
    <source>
        <dbReference type="ARBA" id="ARBA00022737"/>
    </source>
</evidence>
<evidence type="ECO:0000256" key="8">
    <source>
        <dbReference type="ARBA" id="ARBA00023180"/>
    </source>
</evidence>
<evidence type="ECO:0000256" key="13">
    <source>
        <dbReference type="ARBA" id="ARBA00074547"/>
    </source>
</evidence>
<dbReference type="InterPro" id="IPR013320">
    <property type="entry name" value="ConA-like_dom_sf"/>
</dbReference>
<evidence type="ECO:0000256" key="1">
    <source>
        <dbReference type="ARBA" id="ARBA00004498"/>
    </source>
</evidence>
<keyword evidence="4" id="KW-0732">Signal</keyword>
<dbReference type="InterPro" id="IPR048287">
    <property type="entry name" value="TSPN-like_N"/>
</dbReference>
<evidence type="ECO:0000256" key="2">
    <source>
        <dbReference type="ARBA" id="ARBA00022525"/>
    </source>
</evidence>
<protein>
    <recommendedName>
        <fullName evidence="13">Collagen alpha-1(XVI) chain</fullName>
    </recommendedName>
</protein>